<evidence type="ECO:0000313" key="2">
    <source>
        <dbReference type="EMBL" id="QTF06958.1"/>
    </source>
</evidence>
<dbReference type="RefSeq" id="WP_208229602.1">
    <property type="nucleotide sequence ID" value="NZ_CP050854.1"/>
</dbReference>
<keyword evidence="3" id="KW-1185">Reference proteome</keyword>
<dbReference type="Proteomes" id="UP000671960">
    <property type="component" value="Chromosome"/>
</dbReference>
<proteinExistence type="predicted"/>
<gene>
    <name evidence="2" type="ORF">HC231_02665</name>
</gene>
<evidence type="ECO:0000313" key="3">
    <source>
        <dbReference type="Proteomes" id="UP000671960"/>
    </source>
</evidence>
<reference evidence="2 3" key="1">
    <citation type="submission" date="2020-03" db="EMBL/GenBank/DDBJ databases">
        <authorList>
            <person name="Bakhshi Ganjeh M."/>
        </authorList>
    </citation>
    <scope>NUCLEOTIDE SEQUENCE [LARGE SCALE GENOMIC DNA]</scope>
    <source>
        <strain evidence="3">Iran 50</strain>
    </source>
</reference>
<sequence>MKRKYVELDILICVFFGQDSEEFGDSIEEVVNSYVEMESAISVSRARKQIQKLLDDNDDVALKEKLTRLAKADFNPTPSYGSWRNFLTKLKNLLPKD</sequence>
<organism evidence="2 3">
    <name type="scientific">Brenneria izadpanahii</name>
    <dbReference type="NCBI Taxonomy" id="2722756"/>
    <lineage>
        <taxon>Bacteria</taxon>
        <taxon>Pseudomonadati</taxon>
        <taxon>Pseudomonadota</taxon>
        <taxon>Gammaproteobacteria</taxon>
        <taxon>Enterobacterales</taxon>
        <taxon>Pectobacteriaceae</taxon>
        <taxon>Brenneria</taxon>
    </lineage>
</organism>
<dbReference type="InterPro" id="IPR041129">
    <property type="entry name" value="CdiI_2"/>
</dbReference>
<accession>A0ABX7UMZ3</accession>
<evidence type="ECO:0000259" key="1">
    <source>
        <dbReference type="Pfam" id="PF18593"/>
    </source>
</evidence>
<protein>
    <recommendedName>
        <fullName evidence="1">CdiI immunity protein domain-containing protein</fullName>
    </recommendedName>
</protein>
<feature type="domain" description="CdiI immunity protein" evidence="1">
    <location>
        <begin position="5"/>
        <end position="93"/>
    </location>
</feature>
<name>A0ABX7UMZ3_9GAMM</name>
<dbReference type="EMBL" id="CP050854">
    <property type="protein sequence ID" value="QTF06958.1"/>
    <property type="molecule type" value="Genomic_DNA"/>
</dbReference>
<dbReference type="Pfam" id="PF18593">
    <property type="entry name" value="CdiI_2"/>
    <property type="match status" value="1"/>
</dbReference>